<keyword evidence="3" id="KW-1185">Reference proteome</keyword>
<evidence type="ECO:0000256" key="1">
    <source>
        <dbReference type="SAM" id="SignalP"/>
    </source>
</evidence>
<proteinExistence type="predicted"/>
<organism evidence="2 3">
    <name type="scientific">Goodea atripinnis</name>
    <dbReference type="NCBI Taxonomy" id="208336"/>
    <lineage>
        <taxon>Eukaryota</taxon>
        <taxon>Metazoa</taxon>
        <taxon>Chordata</taxon>
        <taxon>Craniata</taxon>
        <taxon>Vertebrata</taxon>
        <taxon>Euteleostomi</taxon>
        <taxon>Actinopterygii</taxon>
        <taxon>Neopterygii</taxon>
        <taxon>Teleostei</taxon>
        <taxon>Neoteleostei</taxon>
        <taxon>Acanthomorphata</taxon>
        <taxon>Ovalentaria</taxon>
        <taxon>Atherinomorphae</taxon>
        <taxon>Cyprinodontiformes</taxon>
        <taxon>Goodeidae</taxon>
        <taxon>Goodea</taxon>
    </lineage>
</organism>
<evidence type="ECO:0000313" key="3">
    <source>
        <dbReference type="Proteomes" id="UP001476798"/>
    </source>
</evidence>
<name>A0ABV0PKG8_9TELE</name>
<protein>
    <recommendedName>
        <fullName evidence="4">Secreted protein</fullName>
    </recommendedName>
</protein>
<feature type="chain" id="PRO_5046986027" description="Secreted protein" evidence="1">
    <location>
        <begin position="22"/>
        <end position="110"/>
    </location>
</feature>
<dbReference type="Proteomes" id="UP001476798">
    <property type="component" value="Unassembled WGS sequence"/>
</dbReference>
<reference evidence="2 3" key="1">
    <citation type="submission" date="2021-06" db="EMBL/GenBank/DDBJ databases">
        <authorList>
            <person name="Palmer J.M."/>
        </authorList>
    </citation>
    <scope>NUCLEOTIDE SEQUENCE [LARGE SCALE GENOMIC DNA]</scope>
    <source>
        <strain evidence="2 3">GA_2019</strain>
        <tissue evidence="2">Muscle</tissue>
    </source>
</reference>
<evidence type="ECO:0000313" key="2">
    <source>
        <dbReference type="EMBL" id="MEQ2183908.1"/>
    </source>
</evidence>
<gene>
    <name evidence="2" type="ORF">GOODEAATRI_002745</name>
</gene>
<accession>A0ABV0PKG8</accession>
<sequence>MCILVCFPFGCICLFPPSLLCSVLLPQLLHISSDCSAFSLSQLQLVPLISSSDLPVISPAPPQCMCTHQFSETDLLCSTLDVFMFPVAPASLPTFCKFSLFFLLKSSHPY</sequence>
<keyword evidence="1" id="KW-0732">Signal</keyword>
<dbReference type="EMBL" id="JAHRIO010080064">
    <property type="protein sequence ID" value="MEQ2183908.1"/>
    <property type="molecule type" value="Genomic_DNA"/>
</dbReference>
<evidence type="ECO:0008006" key="4">
    <source>
        <dbReference type="Google" id="ProtNLM"/>
    </source>
</evidence>
<comment type="caution">
    <text evidence="2">The sequence shown here is derived from an EMBL/GenBank/DDBJ whole genome shotgun (WGS) entry which is preliminary data.</text>
</comment>
<feature type="signal peptide" evidence="1">
    <location>
        <begin position="1"/>
        <end position="21"/>
    </location>
</feature>